<protein>
    <submittedName>
        <fullName evidence="1">Uncharacterized protein</fullName>
    </submittedName>
</protein>
<proteinExistence type="predicted"/>
<name>A0A8S5UAI8_9CAUD</name>
<evidence type="ECO:0000313" key="1">
    <source>
        <dbReference type="EMBL" id="DAF91366.1"/>
    </source>
</evidence>
<accession>A0A8S5UAI8</accession>
<sequence>MLKIMRTLRRSGGGHASMDAERREWRYSLKSIGILRRRRMEIKLLK</sequence>
<dbReference type="EMBL" id="BK016052">
    <property type="protein sequence ID" value="DAF91366.1"/>
    <property type="molecule type" value="Genomic_DNA"/>
</dbReference>
<reference evidence="1" key="1">
    <citation type="journal article" date="2021" name="Proc. Natl. Acad. Sci. U.S.A.">
        <title>A Catalog of Tens of Thousands of Viruses from Human Metagenomes Reveals Hidden Associations with Chronic Diseases.</title>
        <authorList>
            <person name="Tisza M.J."/>
            <person name="Buck C.B."/>
        </authorList>
    </citation>
    <scope>NUCLEOTIDE SEQUENCE</scope>
    <source>
        <strain evidence="1">CtZYN8</strain>
    </source>
</reference>
<organism evidence="1">
    <name type="scientific">Myoviridae sp. ctZYN8</name>
    <dbReference type="NCBI Taxonomy" id="2825128"/>
    <lineage>
        <taxon>Viruses</taxon>
        <taxon>Duplodnaviria</taxon>
        <taxon>Heunggongvirae</taxon>
        <taxon>Uroviricota</taxon>
        <taxon>Caudoviricetes</taxon>
    </lineage>
</organism>